<dbReference type="Gene3D" id="3.30.565.10">
    <property type="entry name" value="Histidine kinase-like ATPase, C-terminal domain"/>
    <property type="match status" value="1"/>
</dbReference>
<dbReference type="GO" id="GO:0005524">
    <property type="term" value="F:ATP binding"/>
    <property type="evidence" value="ECO:0007669"/>
    <property type="project" value="UniProtKB-KW"/>
</dbReference>
<keyword evidence="12" id="KW-0418">Kinase</keyword>
<keyword evidence="13" id="KW-0067">ATP-binding</keyword>
<accession>A0A1H0JPM0</accession>
<dbReference type="InterPro" id="IPR035965">
    <property type="entry name" value="PAS-like_dom_sf"/>
</dbReference>
<keyword evidence="11" id="KW-0547">Nucleotide-binding</keyword>
<sequence>MRALLTDTLQSRFDETLGPEGAAGDPFAAAVRATRMPMVITDPRQADNPIVFANRAFMKLTGYERDEIVGRNCRFLQCMETNRDDVGRIRDAITRREPIEIEILNAKRSGETFWNRVYISPVFDAGEVMFFFASQLDVTQQRRTLQILENERATLEREVDRRLEEQRQNEERLRFALRAGRLGAWTLDLPSGRLTVSEEARRIFGVAADAPFDGASFRDALVPADRTDWDDALERSTARGGDLDIVLSLRHPDGRRRWIEVRGQPSHRADGEVLGFAGVLQDVTERVRAERHGKLMTKELNHRVKNTLATVISIVGQTLRATEDRDEALGLVNSRILALSNVHNVLTDENWEGVALSQVVEVTTKAFGGGPRNRVSMSGPPVRLRPRSALAIALALHELATNAAKYGALSPAGGSVAVAWHIVDDETLHLTWRESSNEPVTPPTRRGFGLRLIERALVAETEGSAHLEWPAEGLVFEMTAPLSVVADPDDA</sequence>
<keyword evidence="4" id="KW-0600">Photoreceptor protein</keyword>
<keyword evidence="7" id="KW-0285">Flavoprotein</keyword>
<comment type="catalytic activity">
    <reaction evidence="1">
        <text>ATP + protein L-histidine = ADP + protein N-phospho-L-histidine.</text>
        <dbReference type="EC" id="2.7.13.3"/>
    </reaction>
</comment>
<keyword evidence="17" id="KW-0175">Coiled coil</keyword>
<dbReference type="Pfam" id="PF07536">
    <property type="entry name" value="HWE_HK"/>
    <property type="match status" value="1"/>
</dbReference>
<dbReference type="PANTHER" id="PTHR41523">
    <property type="entry name" value="TWO-COMPONENT SYSTEM SENSOR PROTEIN"/>
    <property type="match status" value="1"/>
</dbReference>
<keyword evidence="5" id="KW-0597">Phosphoprotein</keyword>
<dbReference type="GO" id="GO:0004673">
    <property type="term" value="F:protein histidine kinase activity"/>
    <property type="evidence" value="ECO:0007669"/>
    <property type="project" value="UniProtKB-EC"/>
</dbReference>
<keyword evidence="15" id="KW-0843">Virulence</keyword>
<dbReference type="AlphaFoldDB" id="A0A1H0JPM0"/>
<dbReference type="PROSITE" id="PS50113">
    <property type="entry name" value="PAC"/>
    <property type="match status" value="2"/>
</dbReference>
<dbReference type="SUPFAM" id="SSF55874">
    <property type="entry name" value="ATPase domain of HSP90 chaperone/DNA topoisomerase II/histidine kinase"/>
    <property type="match status" value="1"/>
</dbReference>
<evidence type="ECO:0000256" key="7">
    <source>
        <dbReference type="ARBA" id="ARBA00022630"/>
    </source>
</evidence>
<protein>
    <recommendedName>
        <fullName evidence="3">Blue-light-activated histidine kinase</fullName>
        <ecNumber evidence="2">2.7.13.3</ecNumber>
    </recommendedName>
</protein>
<keyword evidence="21" id="KW-1185">Reference proteome</keyword>
<keyword evidence="6" id="KW-0716">Sensory transduction</keyword>
<feature type="coiled-coil region" evidence="17">
    <location>
        <begin position="138"/>
        <end position="168"/>
    </location>
</feature>
<evidence type="ECO:0000256" key="9">
    <source>
        <dbReference type="ARBA" id="ARBA00022679"/>
    </source>
</evidence>
<dbReference type="InterPro" id="IPR000700">
    <property type="entry name" value="PAS-assoc_C"/>
</dbReference>
<dbReference type="EC" id="2.7.13.3" evidence="2"/>
<dbReference type="InterPro" id="IPR001610">
    <property type="entry name" value="PAC"/>
</dbReference>
<evidence type="ECO:0000259" key="18">
    <source>
        <dbReference type="PROSITE" id="PS50112"/>
    </source>
</evidence>
<evidence type="ECO:0000256" key="16">
    <source>
        <dbReference type="ARBA" id="ARBA00023170"/>
    </source>
</evidence>
<evidence type="ECO:0000256" key="11">
    <source>
        <dbReference type="ARBA" id="ARBA00022741"/>
    </source>
</evidence>
<dbReference type="Pfam" id="PF13426">
    <property type="entry name" value="PAS_9"/>
    <property type="match status" value="1"/>
</dbReference>
<dbReference type="SMART" id="SM00911">
    <property type="entry name" value="HWE_HK"/>
    <property type="match status" value="1"/>
</dbReference>
<evidence type="ECO:0000256" key="5">
    <source>
        <dbReference type="ARBA" id="ARBA00022553"/>
    </source>
</evidence>
<keyword evidence="14" id="KW-0157">Chromophore</keyword>
<evidence type="ECO:0000313" key="20">
    <source>
        <dbReference type="EMBL" id="SDO45311.1"/>
    </source>
</evidence>
<evidence type="ECO:0000256" key="14">
    <source>
        <dbReference type="ARBA" id="ARBA00022991"/>
    </source>
</evidence>
<evidence type="ECO:0000256" key="13">
    <source>
        <dbReference type="ARBA" id="ARBA00022840"/>
    </source>
</evidence>
<reference evidence="20 21" key="1">
    <citation type="submission" date="2016-10" db="EMBL/GenBank/DDBJ databases">
        <authorList>
            <person name="de Groot N.N."/>
        </authorList>
    </citation>
    <scope>NUCLEOTIDE SEQUENCE [LARGE SCALE GENOMIC DNA]</scope>
    <source>
        <strain evidence="21">L7-484,KACC 16230,DSM 25025</strain>
    </source>
</reference>
<dbReference type="Pfam" id="PF08447">
    <property type="entry name" value="PAS_3"/>
    <property type="match status" value="1"/>
</dbReference>
<dbReference type="PROSITE" id="PS50112">
    <property type="entry name" value="PAS"/>
    <property type="match status" value="1"/>
</dbReference>
<evidence type="ECO:0000259" key="19">
    <source>
        <dbReference type="PROSITE" id="PS50113"/>
    </source>
</evidence>
<dbReference type="InterPro" id="IPR000014">
    <property type="entry name" value="PAS"/>
</dbReference>
<dbReference type="NCBIfam" id="TIGR00229">
    <property type="entry name" value="sensory_box"/>
    <property type="match status" value="2"/>
</dbReference>
<feature type="domain" description="PAC" evidence="19">
    <location>
        <begin position="97"/>
        <end position="150"/>
    </location>
</feature>
<dbReference type="GO" id="GO:0009881">
    <property type="term" value="F:photoreceptor activity"/>
    <property type="evidence" value="ECO:0007669"/>
    <property type="project" value="UniProtKB-KW"/>
</dbReference>
<evidence type="ECO:0000256" key="2">
    <source>
        <dbReference type="ARBA" id="ARBA00012438"/>
    </source>
</evidence>
<evidence type="ECO:0000256" key="1">
    <source>
        <dbReference type="ARBA" id="ARBA00000085"/>
    </source>
</evidence>
<keyword evidence="16" id="KW-0675">Receptor</keyword>
<dbReference type="EMBL" id="FNIT01000006">
    <property type="protein sequence ID" value="SDO45311.1"/>
    <property type="molecule type" value="Genomic_DNA"/>
</dbReference>
<evidence type="ECO:0000256" key="10">
    <source>
        <dbReference type="ARBA" id="ARBA00022737"/>
    </source>
</evidence>
<dbReference type="SMART" id="SM00091">
    <property type="entry name" value="PAS"/>
    <property type="match status" value="2"/>
</dbReference>
<dbReference type="STRING" id="1166073.SAMN05192530_106281"/>
<keyword evidence="9" id="KW-0808">Transferase</keyword>
<evidence type="ECO:0000256" key="12">
    <source>
        <dbReference type="ARBA" id="ARBA00022777"/>
    </source>
</evidence>
<dbReference type="InterPro" id="IPR036890">
    <property type="entry name" value="HATPase_C_sf"/>
</dbReference>
<feature type="domain" description="PAS" evidence="18">
    <location>
        <begin position="23"/>
        <end position="72"/>
    </location>
</feature>
<keyword evidence="10" id="KW-0677">Repeat</keyword>
<dbReference type="InterPro" id="IPR013655">
    <property type="entry name" value="PAS_fold_3"/>
</dbReference>
<proteinExistence type="predicted"/>
<evidence type="ECO:0000256" key="17">
    <source>
        <dbReference type="SAM" id="Coils"/>
    </source>
</evidence>
<dbReference type="CDD" id="cd00130">
    <property type="entry name" value="PAS"/>
    <property type="match status" value="2"/>
</dbReference>
<dbReference type="Proteomes" id="UP000198793">
    <property type="component" value="Unassembled WGS sequence"/>
</dbReference>
<evidence type="ECO:0000256" key="8">
    <source>
        <dbReference type="ARBA" id="ARBA00022643"/>
    </source>
</evidence>
<organism evidence="20 21">
    <name type="scientific">Aureimonas jatrophae</name>
    <dbReference type="NCBI Taxonomy" id="1166073"/>
    <lineage>
        <taxon>Bacteria</taxon>
        <taxon>Pseudomonadati</taxon>
        <taxon>Pseudomonadota</taxon>
        <taxon>Alphaproteobacteria</taxon>
        <taxon>Hyphomicrobiales</taxon>
        <taxon>Aurantimonadaceae</taxon>
        <taxon>Aureimonas</taxon>
    </lineage>
</organism>
<evidence type="ECO:0000256" key="3">
    <source>
        <dbReference type="ARBA" id="ARBA00021740"/>
    </source>
</evidence>
<evidence type="ECO:0000256" key="4">
    <source>
        <dbReference type="ARBA" id="ARBA00022543"/>
    </source>
</evidence>
<evidence type="ECO:0000313" key="21">
    <source>
        <dbReference type="Proteomes" id="UP000198793"/>
    </source>
</evidence>
<dbReference type="SMART" id="SM00086">
    <property type="entry name" value="PAC"/>
    <property type="match status" value="2"/>
</dbReference>
<dbReference type="InterPro" id="IPR011102">
    <property type="entry name" value="Sig_transdc_His_kinase_HWE"/>
</dbReference>
<evidence type="ECO:0000256" key="6">
    <source>
        <dbReference type="ARBA" id="ARBA00022606"/>
    </source>
</evidence>
<evidence type="ECO:0000256" key="15">
    <source>
        <dbReference type="ARBA" id="ARBA00023026"/>
    </source>
</evidence>
<dbReference type="SUPFAM" id="SSF55785">
    <property type="entry name" value="PYP-like sensor domain (PAS domain)"/>
    <property type="match status" value="2"/>
</dbReference>
<keyword evidence="8" id="KW-0288">FMN</keyword>
<dbReference type="Gene3D" id="3.30.450.20">
    <property type="entry name" value="PAS domain"/>
    <property type="match status" value="2"/>
</dbReference>
<feature type="domain" description="PAC" evidence="19">
    <location>
        <begin position="243"/>
        <end position="295"/>
    </location>
</feature>
<name>A0A1H0JPM0_9HYPH</name>
<dbReference type="PANTHER" id="PTHR41523:SF8">
    <property type="entry name" value="ETHYLENE RESPONSE SENSOR PROTEIN"/>
    <property type="match status" value="1"/>
</dbReference>
<gene>
    <name evidence="20" type="ORF">SAMN05192530_106281</name>
</gene>